<proteinExistence type="predicted"/>
<reference evidence="2 3" key="1">
    <citation type="submission" date="2016-03" db="EMBL/GenBank/DDBJ databases">
        <title>Trachymyrmex septentrionalis WGS genome.</title>
        <authorList>
            <person name="Nygaard S."/>
            <person name="Hu H."/>
            <person name="Boomsma J."/>
            <person name="Zhang G."/>
        </authorList>
    </citation>
    <scope>NUCLEOTIDE SEQUENCE [LARGE SCALE GENOMIC DNA]</scope>
    <source>
        <strain evidence="2">Tsep2-gDNA-1</strain>
        <tissue evidence="2">Whole body</tissue>
    </source>
</reference>
<protein>
    <submittedName>
        <fullName evidence="2">Uncharacterized protein</fullName>
    </submittedName>
</protein>
<dbReference type="EMBL" id="KQ981276">
    <property type="protein sequence ID" value="KYN43760.1"/>
    <property type="molecule type" value="Genomic_DNA"/>
</dbReference>
<feature type="region of interest" description="Disordered" evidence="1">
    <location>
        <begin position="77"/>
        <end position="106"/>
    </location>
</feature>
<organism evidence="2 3">
    <name type="scientific">Trachymyrmex septentrionalis</name>
    <dbReference type="NCBI Taxonomy" id="34720"/>
    <lineage>
        <taxon>Eukaryota</taxon>
        <taxon>Metazoa</taxon>
        <taxon>Ecdysozoa</taxon>
        <taxon>Arthropoda</taxon>
        <taxon>Hexapoda</taxon>
        <taxon>Insecta</taxon>
        <taxon>Pterygota</taxon>
        <taxon>Neoptera</taxon>
        <taxon>Endopterygota</taxon>
        <taxon>Hymenoptera</taxon>
        <taxon>Apocrita</taxon>
        <taxon>Aculeata</taxon>
        <taxon>Formicoidea</taxon>
        <taxon>Formicidae</taxon>
        <taxon>Myrmicinae</taxon>
        <taxon>Trachymyrmex</taxon>
    </lineage>
</organism>
<sequence>PQSFWNRVFWTDKSKIKLFESDEKNFHSTMNQHMYVEIQKRNLKGNWKKLFWTAWENINPEITVASFETARVRRHAERAEETRQRNGSELVQRSRPFPAVRARRTI</sequence>
<dbReference type="Proteomes" id="UP000078541">
    <property type="component" value="Unassembled WGS sequence"/>
</dbReference>
<evidence type="ECO:0000313" key="2">
    <source>
        <dbReference type="EMBL" id="KYN43760.1"/>
    </source>
</evidence>
<dbReference type="AlphaFoldDB" id="A0A195FT34"/>
<evidence type="ECO:0000313" key="3">
    <source>
        <dbReference type="Proteomes" id="UP000078541"/>
    </source>
</evidence>
<gene>
    <name evidence="2" type="ORF">ALC56_02023</name>
</gene>
<evidence type="ECO:0000256" key="1">
    <source>
        <dbReference type="SAM" id="MobiDB-lite"/>
    </source>
</evidence>
<feature type="non-terminal residue" evidence="2">
    <location>
        <position position="1"/>
    </location>
</feature>
<accession>A0A195FT34</accession>
<keyword evidence="3" id="KW-1185">Reference proteome</keyword>
<name>A0A195FT34_9HYME</name>
<feature type="compositionally biased region" description="Basic and acidic residues" evidence="1">
    <location>
        <begin position="77"/>
        <end position="86"/>
    </location>
</feature>